<dbReference type="GO" id="GO:0016020">
    <property type="term" value="C:membrane"/>
    <property type="evidence" value="ECO:0007669"/>
    <property type="project" value="TreeGrafter"/>
</dbReference>
<dbReference type="Proteomes" id="UP000002489">
    <property type="component" value="Unassembled WGS sequence"/>
</dbReference>
<dbReference type="AlphaFoldDB" id="A0A0D2Y1I3"/>
<dbReference type="InterPro" id="IPR000073">
    <property type="entry name" value="AB_hydrolase_1"/>
</dbReference>
<dbReference type="PANTHER" id="PTHR43798">
    <property type="entry name" value="MONOACYLGLYCEROL LIPASE"/>
    <property type="match status" value="1"/>
</dbReference>
<dbReference type="InterPro" id="IPR050266">
    <property type="entry name" value="AB_hydrolase_sf"/>
</dbReference>
<dbReference type="Pfam" id="PF12697">
    <property type="entry name" value="Abhydrolase_6"/>
    <property type="match status" value="1"/>
</dbReference>
<dbReference type="Gene3D" id="1.10.210.20">
    <property type="match status" value="1"/>
</dbReference>
<dbReference type="PANTHER" id="PTHR43798:SF33">
    <property type="entry name" value="HYDROLASE, PUTATIVE (AFU_ORTHOLOGUE AFUA_2G14860)-RELATED"/>
    <property type="match status" value="1"/>
</dbReference>
<name>A0A0D2Y1I3_FUSOF</name>
<accession>A0A0D2Y1I3</accession>
<dbReference type="GO" id="GO:0047372">
    <property type="term" value="F:monoacylglycerol lipase activity"/>
    <property type="evidence" value="ECO:0007669"/>
    <property type="project" value="TreeGrafter"/>
</dbReference>
<evidence type="ECO:0000259" key="1">
    <source>
        <dbReference type="Pfam" id="PF12697"/>
    </source>
</evidence>
<organism evidence="2 3">
    <name type="scientific">Fusarium oxysporum (strain Fo5176)</name>
    <name type="common">Fusarium vascular wilt</name>
    <dbReference type="NCBI Taxonomy" id="660025"/>
    <lineage>
        <taxon>Eukaryota</taxon>
        <taxon>Fungi</taxon>
        <taxon>Dikarya</taxon>
        <taxon>Ascomycota</taxon>
        <taxon>Pezizomycotina</taxon>
        <taxon>Sordariomycetes</taxon>
        <taxon>Hypocreomycetidae</taxon>
        <taxon>Hypocreales</taxon>
        <taxon>Nectriaceae</taxon>
        <taxon>Fusarium</taxon>
        <taxon>Fusarium oxysporum species complex</taxon>
    </lineage>
</organism>
<proteinExistence type="predicted"/>
<dbReference type="EnsemblFungi" id="FOXG_10126T0">
    <property type="protein sequence ID" value="FOXG_10126P0"/>
    <property type="gene ID" value="FOXG_10126"/>
</dbReference>
<protein>
    <recommendedName>
        <fullName evidence="1">AB hydrolase-1 domain-containing protein</fullName>
    </recommendedName>
</protein>
<reference evidence="2" key="2">
    <citation type="submission" date="2025-08" db="UniProtKB">
        <authorList>
            <consortium name="EnsemblFungi"/>
        </authorList>
    </citation>
    <scope>IDENTIFICATION</scope>
    <source>
        <strain evidence="2">4287 / CBS 123668 / FGSC 9935 / NRRL 34936</strain>
    </source>
</reference>
<evidence type="ECO:0000313" key="2">
    <source>
        <dbReference type="EnsemblFungi" id="FOXG_10126P0"/>
    </source>
</evidence>
<dbReference type="InterPro" id="IPR029058">
    <property type="entry name" value="AB_hydrolase_fold"/>
</dbReference>
<dbReference type="GO" id="GO:0046464">
    <property type="term" value="P:acylglycerol catabolic process"/>
    <property type="evidence" value="ECO:0007669"/>
    <property type="project" value="TreeGrafter"/>
</dbReference>
<dbReference type="VEuPathDB" id="FungiDB:FOXG_10126"/>
<dbReference type="SUPFAM" id="SSF53474">
    <property type="entry name" value="alpha/beta-Hydrolases"/>
    <property type="match status" value="1"/>
</dbReference>
<evidence type="ECO:0000313" key="3">
    <source>
        <dbReference type="Proteomes" id="UP000002489"/>
    </source>
</evidence>
<dbReference type="Gene3D" id="3.40.50.1820">
    <property type="entry name" value="alpha/beta hydrolase"/>
    <property type="match status" value="1"/>
</dbReference>
<sequence>MLYTRTINDVELSFDDRGMVSSEPTIVCLPGLGQDHRGYKYILPFLVGKYRVIRIVWRGHGANRDPVDKWSVEDQASDTIALLDSLQVQTFIPISHSHGGWCAMEMAARLGKERVPAILLTDLILTRPPPEFIKHLQMTQNKDTWYEAQASLIKGWLNNTTNKNVLDHFHNDVGAYGFENWSHFCWLVEKNYERWGSPMERLETINDPPLVRHVFSYPRDEAYFAAHEEFARKNPEWFSFARLNGDSHFPVVELPEAVILELSDLVKQVTSKQ</sequence>
<gene>
    <name evidence="2" type="primary">28951624</name>
</gene>
<reference evidence="3" key="1">
    <citation type="journal article" date="2012" name="Mol. Plant Microbe Interact.">
        <title>A highly conserved effector in Fusarium oxysporum is required for full virulence on Arabidopsis.</title>
        <authorList>
            <person name="Thatcher L.F."/>
            <person name="Gardiner D.M."/>
            <person name="Kazan K."/>
            <person name="Manners J."/>
        </authorList>
    </citation>
    <scope>NUCLEOTIDE SEQUENCE [LARGE SCALE GENOMIC DNA]</scope>
    <source>
        <strain evidence="3">Fo5176</strain>
    </source>
</reference>
<feature type="domain" description="AB hydrolase-1" evidence="1">
    <location>
        <begin position="26"/>
        <end position="258"/>
    </location>
</feature>